<dbReference type="Pfam" id="PF00856">
    <property type="entry name" value="SET"/>
    <property type="match status" value="1"/>
</dbReference>
<dbReference type="SMART" id="SM00317">
    <property type="entry name" value="SET"/>
    <property type="match status" value="1"/>
</dbReference>
<dbReference type="InterPro" id="IPR026489">
    <property type="entry name" value="CXC_dom"/>
</dbReference>
<feature type="compositionally biased region" description="Basic residues" evidence="11">
    <location>
        <begin position="492"/>
        <end position="501"/>
    </location>
</feature>
<evidence type="ECO:0000256" key="11">
    <source>
        <dbReference type="SAM" id="MobiDB-lite"/>
    </source>
</evidence>
<feature type="region of interest" description="Disordered" evidence="11">
    <location>
        <begin position="481"/>
        <end position="501"/>
    </location>
</feature>
<feature type="region of interest" description="Disordered" evidence="11">
    <location>
        <begin position="186"/>
        <end position="215"/>
    </location>
</feature>
<feature type="compositionally biased region" description="Basic and acidic residues" evidence="11">
    <location>
        <begin position="370"/>
        <end position="381"/>
    </location>
</feature>
<dbReference type="OrthoDB" id="6141102at2759"/>
<keyword evidence="5" id="KW-0949">S-adenosyl-L-methionine</keyword>
<keyword evidence="4" id="KW-0808">Transferase</keyword>
<evidence type="ECO:0000256" key="3">
    <source>
        <dbReference type="ARBA" id="ARBA00022603"/>
    </source>
</evidence>
<dbReference type="GO" id="GO:0140951">
    <property type="term" value="F:histone H3K27 trimethyltransferase activity"/>
    <property type="evidence" value="ECO:0007669"/>
    <property type="project" value="UniProtKB-EC"/>
</dbReference>
<sequence length="752" mass="85687">MVPPSNKAKQLAEWKKRVKTELMRLRQLRRVRRAEEVKVAYIENQRFCDEQTRSYSDYLMNIPAFWDYKPVEDPHSICMKTAQSTRAPDNVPMTAKIKILNAVTPIPTMYTWAPIQQNFMVEDETVLHNIPYMGDEILDQDGTFIEELLKNYDNKVHGDFGSSFIDDNQFVDLVSGLVAYQVKDAEDNDKEGSSDGIKVKEEKDKDGSSWPTLPEGVDRPFPVPQIFEAISGLFPDKGTADHLREKYAELTAKENPLPTVCTPNIDGYSAQSVSRDEALHSFHSLFCRRCFKYDCFLHPHANKAPILKKRKAPELKLMSEPCGAHCYMHLDGVKEQLEEAAAASKAEAERVRKEEDEAIRLLGPSGSKDVEISKAIDEKSPRKVRKQTSVDSGNEASSEDSNDSKEGKPEVEEDEPTCSQFSLRGSNPASDSKEWTGSDQSLFRVLYKVLLRNYCAVSQIMLTKTCQQVYLFAQNDPTTSALDTEVRDNTPPRKKKKKQHHRLWSVHCRKNAQKKDSGSNQLHHYTPCDHPGRPCDNQCPCTLGSSQNYCEKYCNCSDDCQYRFPGCRCKAQCNTKQCPCYLAVRECDPDLCQTCGADQFDRQKITCKNVSVQRALHKHLLMAPSDVAGWGIFLKESAQKNEFISEYCGEIISQDEADRRGKVYDKYMCSFLFNLNNEYVVDATRKGNKIRFANHSINPNCYAKVMTVNGDHRIGIFAKRAIQPGEELFFDYRYGPTEQLKFVGIEREMEFL</sequence>
<dbReference type="EC" id="2.1.1.356" evidence="2"/>
<dbReference type="InterPro" id="IPR048358">
    <property type="entry name" value="EZH1/2_MCSS"/>
</dbReference>
<evidence type="ECO:0000313" key="12">
    <source>
        <dbReference type="EMBL" id="KAF6203421.1"/>
    </source>
</evidence>
<dbReference type="InterPro" id="IPR041355">
    <property type="entry name" value="Pre-SET_CXC"/>
</dbReference>
<name>A0A6A4JRE0_APOLU</name>
<dbReference type="EMBL" id="WIXP02000011">
    <property type="protein sequence ID" value="KAF6203421.1"/>
    <property type="molecule type" value="Genomic_DNA"/>
</dbReference>
<dbReference type="PANTHER" id="PTHR45747:SF4">
    <property type="entry name" value="HISTONE-LYSINE N-METHYLTRANSFERASE E(Z)"/>
    <property type="match status" value="1"/>
</dbReference>
<evidence type="ECO:0000256" key="5">
    <source>
        <dbReference type="ARBA" id="ARBA00022691"/>
    </source>
</evidence>
<dbReference type="GO" id="GO:0031507">
    <property type="term" value="P:heterochromatin formation"/>
    <property type="evidence" value="ECO:0007669"/>
    <property type="project" value="TreeGrafter"/>
</dbReference>
<dbReference type="PROSITE" id="PS50280">
    <property type="entry name" value="SET"/>
    <property type="match status" value="1"/>
</dbReference>
<proteinExistence type="predicted"/>
<dbReference type="InterPro" id="IPR046341">
    <property type="entry name" value="SET_dom_sf"/>
</dbReference>
<keyword evidence="9" id="KW-0539">Nucleus</keyword>
<evidence type="ECO:0000256" key="7">
    <source>
        <dbReference type="ARBA" id="ARBA00023015"/>
    </source>
</evidence>
<evidence type="ECO:0000256" key="6">
    <source>
        <dbReference type="ARBA" id="ARBA00022853"/>
    </source>
</evidence>
<evidence type="ECO:0000256" key="2">
    <source>
        <dbReference type="ARBA" id="ARBA00012186"/>
    </source>
</evidence>
<comment type="caution">
    <text evidence="12">The sequence shown here is derived from an EMBL/GenBank/DDBJ whole genome shotgun (WGS) entry which is preliminary data.</text>
</comment>
<gene>
    <name evidence="12" type="ORF">GE061_003840</name>
</gene>
<feature type="compositionally biased region" description="Basic and acidic residues" evidence="11">
    <location>
        <begin position="190"/>
        <end position="207"/>
    </location>
</feature>
<reference evidence="12" key="1">
    <citation type="journal article" date="2021" name="Mol. Ecol. Resour.">
        <title>Apolygus lucorum genome provides insights into omnivorousness and mesophyll feeding.</title>
        <authorList>
            <person name="Liu Y."/>
            <person name="Liu H."/>
            <person name="Wang H."/>
            <person name="Huang T."/>
            <person name="Liu B."/>
            <person name="Yang B."/>
            <person name="Yin L."/>
            <person name="Li B."/>
            <person name="Zhang Y."/>
            <person name="Zhang S."/>
            <person name="Jiang F."/>
            <person name="Zhang X."/>
            <person name="Ren Y."/>
            <person name="Wang B."/>
            <person name="Wang S."/>
            <person name="Lu Y."/>
            <person name="Wu K."/>
            <person name="Fan W."/>
            <person name="Wang G."/>
        </authorList>
    </citation>
    <scope>NUCLEOTIDE SEQUENCE</scope>
    <source>
        <strain evidence="12">12Hb</strain>
    </source>
</reference>
<comment type="subcellular location">
    <subcellularLocation>
        <location evidence="1">Nucleus</location>
    </subcellularLocation>
</comment>
<dbReference type="InterPro" id="IPR001214">
    <property type="entry name" value="SET_dom"/>
</dbReference>
<dbReference type="FunFam" id="2.170.270.10:FF:000001">
    <property type="entry name" value="Putative histone-lysine N-methyltransferase EZH2"/>
    <property type="match status" value="1"/>
</dbReference>
<dbReference type="SMART" id="SM01114">
    <property type="entry name" value="CXC"/>
    <property type="match status" value="1"/>
</dbReference>
<protein>
    <recommendedName>
        <fullName evidence="2">[histone H3]-lysine(27) N-trimethyltransferase</fullName>
        <ecNumber evidence="2">2.1.1.356</ecNumber>
    </recommendedName>
</protein>
<keyword evidence="7" id="KW-0805">Transcription regulation</keyword>
<dbReference type="SUPFAM" id="SSF82199">
    <property type="entry name" value="SET domain"/>
    <property type="match status" value="1"/>
</dbReference>
<dbReference type="GO" id="GO:0003682">
    <property type="term" value="F:chromatin binding"/>
    <property type="evidence" value="ECO:0007669"/>
    <property type="project" value="TreeGrafter"/>
</dbReference>
<organism evidence="12 13">
    <name type="scientific">Apolygus lucorum</name>
    <name type="common">Small green plant bug</name>
    <name type="synonym">Lygocoris lucorum</name>
    <dbReference type="NCBI Taxonomy" id="248454"/>
    <lineage>
        <taxon>Eukaryota</taxon>
        <taxon>Metazoa</taxon>
        <taxon>Ecdysozoa</taxon>
        <taxon>Arthropoda</taxon>
        <taxon>Hexapoda</taxon>
        <taxon>Insecta</taxon>
        <taxon>Pterygota</taxon>
        <taxon>Neoptera</taxon>
        <taxon>Paraneoptera</taxon>
        <taxon>Hemiptera</taxon>
        <taxon>Heteroptera</taxon>
        <taxon>Panheteroptera</taxon>
        <taxon>Cimicomorpha</taxon>
        <taxon>Miridae</taxon>
        <taxon>Mirini</taxon>
        <taxon>Apolygus</taxon>
    </lineage>
</organism>
<dbReference type="AlphaFoldDB" id="A0A6A4JRE0"/>
<evidence type="ECO:0000256" key="8">
    <source>
        <dbReference type="ARBA" id="ARBA00023163"/>
    </source>
</evidence>
<dbReference type="PANTHER" id="PTHR45747">
    <property type="entry name" value="HISTONE-LYSINE N-METHYLTRANSFERASE E(Z)"/>
    <property type="match status" value="1"/>
</dbReference>
<evidence type="ECO:0000256" key="9">
    <source>
        <dbReference type="ARBA" id="ARBA00023242"/>
    </source>
</evidence>
<evidence type="ECO:0000256" key="1">
    <source>
        <dbReference type="ARBA" id="ARBA00004123"/>
    </source>
</evidence>
<evidence type="ECO:0000256" key="10">
    <source>
        <dbReference type="ARBA" id="ARBA00048568"/>
    </source>
</evidence>
<dbReference type="GO" id="GO:0032259">
    <property type="term" value="P:methylation"/>
    <property type="evidence" value="ECO:0007669"/>
    <property type="project" value="UniProtKB-KW"/>
</dbReference>
<feature type="compositionally biased region" description="Polar residues" evidence="11">
    <location>
        <begin position="417"/>
        <end position="430"/>
    </location>
</feature>
<keyword evidence="3" id="KW-0489">Methyltransferase</keyword>
<feature type="compositionally biased region" description="Polar residues" evidence="11">
    <location>
        <begin position="387"/>
        <end position="396"/>
    </location>
</feature>
<dbReference type="Pfam" id="PF18264">
    <property type="entry name" value="preSET_CXC"/>
    <property type="match status" value="1"/>
</dbReference>
<keyword evidence="6" id="KW-0156">Chromatin regulator</keyword>
<dbReference type="Proteomes" id="UP000466442">
    <property type="component" value="Unassembled WGS sequence"/>
</dbReference>
<keyword evidence="8" id="KW-0804">Transcription</keyword>
<dbReference type="Pfam" id="PF18118">
    <property type="entry name" value="PRC2_HTH_1"/>
    <property type="match status" value="1"/>
</dbReference>
<dbReference type="InterPro" id="IPR041343">
    <property type="entry name" value="PRC2_HTH_1"/>
</dbReference>
<dbReference type="Gene3D" id="2.170.270.10">
    <property type="entry name" value="SET domain"/>
    <property type="match status" value="1"/>
</dbReference>
<accession>A0A6A4JRE0</accession>
<dbReference type="InterPro" id="IPR045318">
    <property type="entry name" value="EZH1/2-like"/>
</dbReference>
<dbReference type="Pfam" id="PF21358">
    <property type="entry name" value="Ezh2_MCSS"/>
    <property type="match status" value="1"/>
</dbReference>
<dbReference type="PROSITE" id="PS51633">
    <property type="entry name" value="CXC"/>
    <property type="match status" value="1"/>
</dbReference>
<keyword evidence="13" id="KW-1185">Reference proteome</keyword>
<feature type="region of interest" description="Disordered" evidence="11">
    <location>
        <begin position="370"/>
        <end position="437"/>
    </location>
</feature>
<comment type="catalytic activity">
    <reaction evidence="10">
        <text>L-lysyl(27)-[histone H3] + 3 S-adenosyl-L-methionine = N(6),N(6),N(6)-trimethyl-L-lysyl(27)-[histone H3] + 3 S-adenosyl-L-homocysteine + 3 H(+)</text>
        <dbReference type="Rhea" id="RHEA:60292"/>
        <dbReference type="Rhea" id="RHEA-COMP:15535"/>
        <dbReference type="Rhea" id="RHEA-COMP:15548"/>
        <dbReference type="ChEBI" id="CHEBI:15378"/>
        <dbReference type="ChEBI" id="CHEBI:29969"/>
        <dbReference type="ChEBI" id="CHEBI:57856"/>
        <dbReference type="ChEBI" id="CHEBI:59789"/>
        <dbReference type="ChEBI" id="CHEBI:61961"/>
        <dbReference type="EC" id="2.1.1.356"/>
    </reaction>
</comment>
<evidence type="ECO:0000256" key="4">
    <source>
        <dbReference type="ARBA" id="ARBA00022679"/>
    </source>
</evidence>
<dbReference type="InterPro" id="IPR033467">
    <property type="entry name" value="Tesmin/TSO1-like_CXC"/>
</dbReference>
<dbReference type="GO" id="GO:0035098">
    <property type="term" value="C:ESC/E(Z) complex"/>
    <property type="evidence" value="ECO:0007669"/>
    <property type="project" value="TreeGrafter"/>
</dbReference>
<evidence type="ECO:0000313" key="13">
    <source>
        <dbReference type="Proteomes" id="UP000466442"/>
    </source>
</evidence>